<evidence type="ECO:0000313" key="1">
    <source>
        <dbReference type="EMBL" id="GAA6408922.1"/>
    </source>
</evidence>
<comment type="caution">
    <text evidence="1">The sequence shown here is derived from an EMBL/GenBank/DDBJ whole genome shotgun (WGS) entry which is preliminary data.</text>
</comment>
<reference evidence="1 2" key="1">
    <citation type="submission" date="2024-04" db="EMBL/GenBank/DDBJ databases">
        <title>Defined microbial consortia suppress multidrug-resistant proinflammatory Enterobacteriaceae via ecological control.</title>
        <authorList>
            <person name="Furuichi M."/>
            <person name="Kawaguchi T."/>
            <person name="Pust M."/>
            <person name="Yasuma K."/>
            <person name="Plichta D."/>
            <person name="Hasegawa N."/>
            <person name="Ohya T."/>
            <person name="Bhattarai S."/>
            <person name="Sasajima S."/>
            <person name="Aoto Y."/>
            <person name="Tuganbaev T."/>
            <person name="Yaginuma M."/>
            <person name="Ueda M."/>
            <person name="Okahashi N."/>
            <person name="Amafuji K."/>
            <person name="Kiridooshi Y."/>
            <person name="Sugita K."/>
            <person name="Strazar M."/>
            <person name="Skelly A."/>
            <person name="Suda W."/>
            <person name="Hattori M."/>
            <person name="Nakamoto N."/>
            <person name="Caballero S."/>
            <person name="Norman J."/>
            <person name="Olle B."/>
            <person name="Tanoue T."/>
            <person name="Arita M."/>
            <person name="Bucci V."/>
            <person name="Atarashi K."/>
            <person name="Xavier R."/>
            <person name="Honda K."/>
        </authorList>
    </citation>
    <scope>NUCLEOTIDE SEQUENCE [LARGE SCALE GENOMIC DNA]</scope>
    <source>
        <strain evidence="2">k04-0078-D8-1</strain>
    </source>
</reference>
<keyword evidence="2" id="KW-1185">Reference proteome</keyword>
<protein>
    <recommendedName>
        <fullName evidence="3">Transposase</fullName>
    </recommendedName>
</protein>
<dbReference type="Proteomes" id="UP001600943">
    <property type="component" value="Unassembled WGS sequence"/>
</dbReference>
<organism evidence="1 2">
    <name type="scientific">Blautia hominis</name>
    <dbReference type="NCBI Taxonomy" id="2025493"/>
    <lineage>
        <taxon>Bacteria</taxon>
        <taxon>Bacillati</taxon>
        <taxon>Bacillota</taxon>
        <taxon>Clostridia</taxon>
        <taxon>Lachnospirales</taxon>
        <taxon>Lachnospiraceae</taxon>
        <taxon>Blautia</taxon>
    </lineage>
</organism>
<sequence length="54" mass="6520">MDREVVSRSSFARRSRGLRDRAVLYFTERIKCRNTWRSVWETAKWCMPATPERA</sequence>
<dbReference type="EMBL" id="BAABYW010000001">
    <property type="protein sequence ID" value="GAA6408922.1"/>
    <property type="molecule type" value="Genomic_DNA"/>
</dbReference>
<proteinExistence type="predicted"/>
<evidence type="ECO:0000313" key="2">
    <source>
        <dbReference type="Proteomes" id="UP001600943"/>
    </source>
</evidence>
<name>A0ABQ0BBT9_9FIRM</name>
<evidence type="ECO:0008006" key="3">
    <source>
        <dbReference type="Google" id="ProtNLM"/>
    </source>
</evidence>
<gene>
    <name evidence="1" type="ORF">K040078D81_30390</name>
</gene>
<accession>A0ABQ0BBT9</accession>